<dbReference type="InterPro" id="IPR015421">
    <property type="entry name" value="PyrdxlP-dep_Trfase_major"/>
</dbReference>
<proteinExistence type="inferred from homology"/>
<evidence type="ECO:0000313" key="8">
    <source>
        <dbReference type="Proteomes" id="UP000191135"/>
    </source>
</evidence>
<dbReference type="Pfam" id="PF01053">
    <property type="entry name" value="Cys_Met_Meta_PP"/>
    <property type="match status" value="1"/>
</dbReference>
<dbReference type="eggNOG" id="COG2873">
    <property type="taxonomic scope" value="Bacteria"/>
</dbReference>
<evidence type="ECO:0000256" key="6">
    <source>
        <dbReference type="RuleBase" id="RU362118"/>
    </source>
</evidence>
<dbReference type="Gene3D" id="3.90.1150.10">
    <property type="entry name" value="Aspartate Aminotransferase, domain 1"/>
    <property type="match status" value="1"/>
</dbReference>
<accession>A0A1U9Z3U2</accession>
<dbReference type="GO" id="GO:0019346">
    <property type="term" value="P:transsulfuration"/>
    <property type="evidence" value="ECO:0007669"/>
    <property type="project" value="InterPro"/>
</dbReference>
<dbReference type="Gene3D" id="3.40.640.10">
    <property type="entry name" value="Type I PLP-dependent aspartate aminotransferase-like (Major domain)"/>
    <property type="match status" value="1"/>
</dbReference>
<dbReference type="GO" id="GO:0006535">
    <property type="term" value="P:cysteine biosynthetic process from serine"/>
    <property type="evidence" value="ECO:0007669"/>
    <property type="project" value="TreeGrafter"/>
</dbReference>
<dbReference type="InterPro" id="IPR015422">
    <property type="entry name" value="PyrdxlP-dep_Trfase_small"/>
</dbReference>
<dbReference type="InterPro" id="IPR015424">
    <property type="entry name" value="PyrdxlP-dep_Trfase"/>
</dbReference>
<evidence type="ECO:0000256" key="2">
    <source>
        <dbReference type="ARBA" id="ARBA00009077"/>
    </source>
</evidence>
<dbReference type="Proteomes" id="UP000191135">
    <property type="component" value="Chromosome"/>
</dbReference>
<keyword evidence="7" id="KW-0456">Lyase</keyword>
<name>A0A1U9Z3U2_9HYPH</name>
<dbReference type="AlphaFoldDB" id="A0A1U9Z3U2"/>
<protein>
    <submittedName>
        <fullName evidence="7">Methionine gamma-lyase</fullName>
        <ecNumber evidence="7">4.4.1.11</ecNumber>
    </submittedName>
</protein>
<dbReference type="InterPro" id="IPR006235">
    <property type="entry name" value="OAc-hSer/O-AcSer_sulfhydrylase"/>
</dbReference>
<dbReference type="STRING" id="1122214.Mame_03050"/>
<reference evidence="7 8" key="1">
    <citation type="submission" date="2017-03" db="EMBL/GenBank/DDBJ databases">
        <title>Foreign affairs: Plasmid Transfer between Roseobacters and Rhizobia.</title>
        <authorList>
            <person name="Bartling P."/>
            <person name="Bunk B."/>
            <person name="Overmann J."/>
            <person name="Brinkmann H."/>
            <person name="Petersen J."/>
        </authorList>
    </citation>
    <scope>NUCLEOTIDE SEQUENCE [LARGE SCALE GENOMIC DNA]</scope>
    <source>
        <strain evidence="7 8">MACL11</strain>
    </source>
</reference>
<evidence type="ECO:0000256" key="4">
    <source>
        <dbReference type="ARBA" id="ARBA00022898"/>
    </source>
</evidence>
<dbReference type="PANTHER" id="PTHR43797">
    <property type="entry name" value="HOMOCYSTEINE/CYSTEINE SYNTHASE"/>
    <property type="match status" value="1"/>
</dbReference>
<comment type="cofactor">
    <cofactor evidence="1 6">
        <name>pyridoxal 5'-phosphate</name>
        <dbReference type="ChEBI" id="CHEBI:597326"/>
    </cofactor>
</comment>
<evidence type="ECO:0000313" key="7">
    <source>
        <dbReference type="EMBL" id="AQZ52369.1"/>
    </source>
</evidence>
<evidence type="ECO:0000256" key="3">
    <source>
        <dbReference type="ARBA" id="ARBA00022679"/>
    </source>
</evidence>
<dbReference type="GO" id="GO:0030170">
    <property type="term" value="F:pyridoxal phosphate binding"/>
    <property type="evidence" value="ECO:0007669"/>
    <property type="project" value="InterPro"/>
</dbReference>
<dbReference type="EMBL" id="CP020330">
    <property type="protein sequence ID" value="AQZ52369.1"/>
    <property type="molecule type" value="Genomic_DNA"/>
</dbReference>
<dbReference type="PANTHER" id="PTHR43797:SF2">
    <property type="entry name" value="HOMOCYSTEINE_CYSTEINE SYNTHASE"/>
    <property type="match status" value="1"/>
</dbReference>
<evidence type="ECO:0000256" key="5">
    <source>
        <dbReference type="PIRSR" id="PIRSR001434-2"/>
    </source>
</evidence>
<dbReference type="PROSITE" id="PS00868">
    <property type="entry name" value="CYS_MET_METAB_PP"/>
    <property type="match status" value="1"/>
</dbReference>
<keyword evidence="8" id="KW-1185">Reference proteome</keyword>
<dbReference type="NCBIfam" id="NF004650">
    <property type="entry name" value="PRK05994.1"/>
    <property type="match status" value="1"/>
</dbReference>
<evidence type="ECO:0000256" key="1">
    <source>
        <dbReference type="ARBA" id="ARBA00001933"/>
    </source>
</evidence>
<dbReference type="InterPro" id="IPR000277">
    <property type="entry name" value="Cys/Met-Metab_PyrdxlP-dep_enz"/>
</dbReference>
<dbReference type="SUPFAM" id="SSF53383">
    <property type="entry name" value="PLP-dependent transferases"/>
    <property type="match status" value="1"/>
</dbReference>
<dbReference type="KEGG" id="mmed:Mame_03050"/>
<sequence length="427" mass="45562">MENREPGFSTLSIHAGAAPDSATNARATPIYQTTSFVFNDSDHAAALFGLREFGNIYTRIMNPTTAVLEERVAALEGGSAALAVASGHAAQLLTFHMLMQPGDNFVAARRLYGGSINQFGHSFENFGWQVRWADSGDLDSFASQIDDRTKAIFIESLANPGGTFVDIEAIAKVAHDHGLPLIVDNTMATPYLVRPLAHGADIVVHSLTKFLGGHGNSMGGILVDGGTFDWSKSGKYPMLSEPRSEYGGLVIHEAFGNLAFALGARVLSLRDLGPAISPFNAFMIATGIETLPLRMQRHCDNALAVAKWLKQSDKVSWVSYCGLEDDPNHGLQQRYAPKGAGAVFTFGLKGGYEAGKTFVGGLELFSHLANIGDTKSLVIHPASTTHAQLTPEQQVAAGAGPDVVRLSIGIEDVNDIIADLEQALSKI</sequence>
<organism evidence="7 8">
    <name type="scientific">Martelella mediterranea DSM 17316</name>
    <dbReference type="NCBI Taxonomy" id="1122214"/>
    <lineage>
        <taxon>Bacteria</taxon>
        <taxon>Pseudomonadati</taxon>
        <taxon>Pseudomonadota</taxon>
        <taxon>Alphaproteobacteria</taxon>
        <taxon>Hyphomicrobiales</taxon>
        <taxon>Aurantimonadaceae</taxon>
        <taxon>Martelella</taxon>
    </lineage>
</organism>
<keyword evidence="4 5" id="KW-0663">Pyridoxal phosphate</keyword>
<dbReference type="GO" id="GO:0003961">
    <property type="term" value="F:O-acetylhomoserine aminocarboxypropyltransferase activity"/>
    <property type="evidence" value="ECO:0007669"/>
    <property type="project" value="TreeGrafter"/>
</dbReference>
<dbReference type="NCBIfam" id="TIGR01326">
    <property type="entry name" value="OAH_OAS_sulfhy"/>
    <property type="match status" value="1"/>
</dbReference>
<dbReference type="RefSeq" id="WP_018066002.1">
    <property type="nucleotide sequence ID" value="NZ_AQWH01000018.1"/>
</dbReference>
<dbReference type="CDD" id="cd00614">
    <property type="entry name" value="CGS_like"/>
    <property type="match status" value="1"/>
</dbReference>
<comment type="similarity">
    <text evidence="2 6">Belongs to the trans-sulfuration enzymes family.</text>
</comment>
<dbReference type="GO" id="GO:0071269">
    <property type="term" value="P:L-homocysteine biosynthetic process"/>
    <property type="evidence" value="ECO:0007669"/>
    <property type="project" value="TreeGrafter"/>
</dbReference>
<keyword evidence="3" id="KW-0808">Transferase</keyword>
<dbReference type="FunFam" id="3.40.640.10:FF:000035">
    <property type="entry name" value="O-succinylhomoserine sulfhydrylase"/>
    <property type="match status" value="1"/>
</dbReference>
<dbReference type="EC" id="4.4.1.11" evidence="7"/>
<dbReference type="InterPro" id="IPR054542">
    <property type="entry name" value="Cys_met_metab_PP"/>
</dbReference>
<dbReference type="PIRSF" id="PIRSF001434">
    <property type="entry name" value="CGS"/>
    <property type="match status" value="1"/>
</dbReference>
<dbReference type="GO" id="GO:0018826">
    <property type="term" value="F:methionine gamma-lyase activity"/>
    <property type="evidence" value="ECO:0007669"/>
    <property type="project" value="UniProtKB-EC"/>
</dbReference>
<feature type="modified residue" description="N6-(pyridoxal phosphate)lysine" evidence="5">
    <location>
        <position position="209"/>
    </location>
</feature>
<dbReference type="OrthoDB" id="9805807at2"/>
<gene>
    <name evidence="7" type="primary">mdeA</name>
    <name evidence="7" type="ORF">Mame_03050</name>
</gene>
<dbReference type="GO" id="GO:0004124">
    <property type="term" value="F:cysteine synthase activity"/>
    <property type="evidence" value="ECO:0007669"/>
    <property type="project" value="TreeGrafter"/>
</dbReference>
<dbReference type="GO" id="GO:0005737">
    <property type="term" value="C:cytoplasm"/>
    <property type="evidence" value="ECO:0007669"/>
    <property type="project" value="TreeGrafter"/>
</dbReference>